<dbReference type="Proteomes" id="UP001458946">
    <property type="component" value="Unassembled WGS sequence"/>
</dbReference>
<dbReference type="PANTHER" id="PTHR24286">
    <property type="entry name" value="CYTOCHROME P450 26"/>
    <property type="match status" value="1"/>
</dbReference>
<evidence type="ECO:0000256" key="5">
    <source>
        <dbReference type="ARBA" id="ARBA00023002"/>
    </source>
</evidence>
<gene>
    <name evidence="8" type="ORF">Dxin01_03375</name>
</gene>
<keyword evidence="6" id="KW-0408">Iron</keyword>
<keyword evidence="5" id="KW-0560">Oxidoreductase</keyword>
<dbReference type="RefSeq" id="WP_353543587.1">
    <property type="nucleotide sequence ID" value="NZ_BAABRN010000057.1"/>
</dbReference>
<dbReference type="InterPro" id="IPR001128">
    <property type="entry name" value="Cyt_P450"/>
</dbReference>
<dbReference type="PRINTS" id="PR00385">
    <property type="entry name" value="P450"/>
</dbReference>
<evidence type="ECO:0000256" key="2">
    <source>
        <dbReference type="ARBA" id="ARBA00010617"/>
    </source>
</evidence>
<protein>
    <submittedName>
        <fullName evidence="8">Cytochrome P450 139</fullName>
    </submittedName>
</protein>
<evidence type="ECO:0000313" key="8">
    <source>
        <dbReference type="EMBL" id="GAA5503616.1"/>
    </source>
</evidence>
<name>A0ABP9VG36_9DEIO</name>
<dbReference type="PRINTS" id="PR00463">
    <property type="entry name" value="EP450I"/>
</dbReference>
<keyword evidence="3" id="KW-0349">Heme</keyword>
<keyword evidence="4" id="KW-0479">Metal-binding</keyword>
<evidence type="ECO:0000256" key="6">
    <source>
        <dbReference type="ARBA" id="ARBA00023004"/>
    </source>
</evidence>
<organism evidence="8 9">
    <name type="scientific">Deinococcus xinjiangensis</name>
    <dbReference type="NCBI Taxonomy" id="457454"/>
    <lineage>
        <taxon>Bacteria</taxon>
        <taxon>Thermotogati</taxon>
        <taxon>Deinococcota</taxon>
        <taxon>Deinococci</taxon>
        <taxon>Deinococcales</taxon>
        <taxon>Deinococcaceae</taxon>
        <taxon>Deinococcus</taxon>
    </lineage>
</organism>
<comment type="caution">
    <text evidence="8">The sequence shown here is derived from an EMBL/GenBank/DDBJ whole genome shotgun (WGS) entry which is preliminary data.</text>
</comment>
<comment type="similarity">
    <text evidence="2">Belongs to the cytochrome P450 family.</text>
</comment>
<dbReference type="InterPro" id="IPR036396">
    <property type="entry name" value="Cyt_P450_sf"/>
</dbReference>
<reference evidence="8 9" key="1">
    <citation type="submission" date="2024-02" db="EMBL/GenBank/DDBJ databases">
        <title>Deinococcus xinjiangensis NBRC 107630.</title>
        <authorList>
            <person name="Ichikawa N."/>
            <person name="Katano-Makiyama Y."/>
            <person name="Hidaka K."/>
        </authorList>
    </citation>
    <scope>NUCLEOTIDE SEQUENCE [LARGE SCALE GENOMIC DNA]</scope>
    <source>
        <strain evidence="8 9">NBRC 107630</strain>
    </source>
</reference>
<comment type="cofactor">
    <cofactor evidence="1">
        <name>heme</name>
        <dbReference type="ChEBI" id="CHEBI:30413"/>
    </cofactor>
</comment>
<evidence type="ECO:0000256" key="1">
    <source>
        <dbReference type="ARBA" id="ARBA00001971"/>
    </source>
</evidence>
<keyword evidence="9" id="KW-1185">Reference proteome</keyword>
<keyword evidence="7" id="KW-0503">Monooxygenase</keyword>
<dbReference type="InterPro" id="IPR002401">
    <property type="entry name" value="Cyt_P450_E_grp-I"/>
</dbReference>
<evidence type="ECO:0000256" key="3">
    <source>
        <dbReference type="ARBA" id="ARBA00022617"/>
    </source>
</evidence>
<evidence type="ECO:0000256" key="4">
    <source>
        <dbReference type="ARBA" id="ARBA00022723"/>
    </source>
</evidence>
<sequence length="433" mass="48379">MTLKNPPVADGLPLVGSILPMLTDIEGFLYKQYAKHGPCFRVKVMNRQFVVMGGPEAAEAMAKNAGEFDAWNTWEDLIKEFGGRQVLSMFEGEKHRRYRAAARAGFAKTRVQENVPLVMSLARESLDVTPHGQVFAVGPFAQRLVADCVGSLTLGRKPGDSLHDFIKYWHTQLGVNISKNRPKSDLIKAAYLEAKARARAAGEEILALDEDTLPSPYVRDLRALMREDPELINQEELLFMMLLPYVAGLDTVVNVLTLSLYHAYKDPALLARLKAEIAPLLAEGLPAARLRELKVLHALVLETMRYHPIANMVTRRATRDFEFQGCQIRAGEELMMALMASQREPRFFKDPDRYDVDRFMEPRNEHRQKNALNPYGAGAHTCLGAGLAEVLLTVLLATIIGGEELELSPAGYTMKPFHVTALSPDPNFKLLRV</sequence>
<proteinExistence type="inferred from homology"/>
<dbReference type="EMBL" id="BAABRN010000057">
    <property type="protein sequence ID" value="GAA5503616.1"/>
    <property type="molecule type" value="Genomic_DNA"/>
</dbReference>
<dbReference type="Pfam" id="PF00067">
    <property type="entry name" value="p450"/>
    <property type="match status" value="1"/>
</dbReference>
<dbReference type="PANTHER" id="PTHR24286:SF24">
    <property type="entry name" value="LANOSTEROL 14-ALPHA DEMETHYLASE"/>
    <property type="match status" value="1"/>
</dbReference>
<evidence type="ECO:0000256" key="7">
    <source>
        <dbReference type="ARBA" id="ARBA00023033"/>
    </source>
</evidence>
<dbReference type="Gene3D" id="1.10.630.10">
    <property type="entry name" value="Cytochrome P450"/>
    <property type="match status" value="1"/>
</dbReference>
<dbReference type="CDD" id="cd00302">
    <property type="entry name" value="cytochrome_P450"/>
    <property type="match status" value="1"/>
</dbReference>
<dbReference type="SUPFAM" id="SSF48264">
    <property type="entry name" value="Cytochrome P450"/>
    <property type="match status" value="1"/>
</dbReference>
<evidence type="ECO:0000313" key="9">
    <source>
        <dbReference type="Proteomes" id="UP001458946"/>
    </source>
</evidence>
<accession>A0ABP9VG36</accession>